<proteinExistence type="predicted"/>
<evidence type="ECO:0000313" key="2">
    <source>
        <dbReference type="Proteomes" id="UP001152799"/>
    </source>
</evidence>
<reference evidence="1" key="1">
    <citation type="submission" date="2022-01" db="EMBL/GenBank/DDBJ databases">
        <authorList>
            <person name="King R."/>
        </authorList>
    </citation>
    <scope>NUCLEOTIDE SEQUENCE</scope>
</reference>
<keyword evidence="2" id="KW-1185">Reference proteome</keyword>
<evidence type="ECO:0000313" key="1">
    <source>
        <dbReference type="EMBL" id="CAG9760530.1"/>
    </source>
</evidence>
<sequence length="282" mass="31329">MLGPRQCIPTTVYPFTRCFHTRSTQCGSYCLANIVHEENRQICSSVDNFGRPANCQSQTAYIPQPQPRCSYTSTWPYVSCGIQPPAACEGCYNHYYNQNVKQYKSCPPQCYDDFSVGPLYRQGPFYQPGYAHIPPCAYSPQGCSAALGTMGGYGIYNAMPGYGVYGQASLPYAGPLSGQSADPSLMPVFPYYGNTFNSTEDGSVFNYTGTPAKKPRNEYDAMCSKVTQWVGHRAKLENVTIKHIEEEHSLKLEIMERKCAAEIEAIKKESDARIAKIVAEQE</sequence>
<dbReference type="AlphaFoldDB" id="A0A9N9MC07"/>
<name>A0A9N9MC07_9CUCU</name>
<dbReference type="Proteomes" id="UP001152799">
    <property type="component" value="Chromosome 1"/>
</dbReference>
<gene>
    <name evidence="1" type="ORF">CEUTPL_LOCUS1257</name>
</gene>
<protein>
    <submittedName>
        <fullName evidence="1">Uncharacterized protein</fullName>
    </submittedName>
</protein>
<dbReference type="OrthoDB" id="7694007at2759"/>
<organism evidence="1 2">
    <name type="scientific">Ceutorhynchus assimilis</name>
    <name type="common">cabbage seed weevil</name>
    <dbReference type="NCBI Taxonomy" id="467358"/>
    <lineage>
        <taxon>Eukaryota</taxon>
        <taxon>Metazoa</taxon>
        <taxon>Ecdysozoa</taxon>
        <taxon>Arthropoda</taxon>
        <taxon>Hexapoda</taxon>
        <taxon>Insecta</taxon>
        <taxon>Pterygota</taxon>
        <taxon>Neoptera</taxon>
        <taxon>Endopterygota</taxon>
        <taxon>Coleoptera</taxon>
        <taxon>Polyphaga</taxon>
        <taxon>Cucujiformia</taxon>
        <taxon>Curculionidae</taxon>
        <taxon>Ceutorhynchinae</taxon>
        <taxon>Ceutorhynchus</taxon>
    </lineage>
</organism>
<accession>A0A9N9MC07</accession>
<dbReference type="EMBL" id="OU892277">
    <property type="protein sequence ID" value="CAG9760530.1"/>
    <property type="molecule type" value="Genomic_DNA"/>
</dbReference>